<evidence type="ECO:0000313" key="1">
    <source>
        <dbReference type="EMBL" id="MCI80982.1"/>
    </source>
</evidence>
<dbReference type="EMBL" id="LXQA011007799">
    <property type="protein sequence ID" value="MCI80982.1"/>
    <property type="molecule type" value="Genomic_DNA"/>
</dbReference>
<keyword evidence="2" id="KW-1185">Reference proteome</keyword>
<comment type="caution">
    <text evidence="1">The sequence shown here is derived from an EMBL/GenBank/DDBJ whole genome shotgun (WGS) entry which is preliminary data.</text>
</comment>
<dbReference type="AlphaFoldDB" id="A0A392V0Q0"/>
<evidence type="ECO:0000313" key="2">
    <source>
        <dbReference type="Proteomes" id="UP000265520"/>
    </source>
</evidence>
<accession>A0A392V0Q0</accession>
<sequence>MAAARAQKVQDGTFTREWLALSKLAYQLSTMKHWHKHPTRCQMDT</sequence>
<name>A0A392V0Q0_9FABA</name>
<protein>
    <submittedName>
        <fullName evidence="1">Uncharacterized protein</fullName>
    </submittedName>
</protein>
<reference evidence="1 2" key="1">
    <citation type="journal article" date="2018" name="Front. Plant Sci.">
        <title>Red Clover (Trifolium pratense) and Zigzag Clover (T. medium) - A Picture of Genomic Similarities and Differences.</title>
        <authorList>
            <person name="Dluhosova J."/>
            <person name="Istvanek J."/>
            <person name="Nedelnik J."/>
            <person name="Repkova J."/>
        </authorList>
    </citation>
    <scope>NUCLEOTIDE SEQUENCE [LARGE SCALE GENOMIC DNA]</scope>
    <source>
        <strain evidence="2">cv. 10/8</strain>
        <tissue evidence="1">Leaf</tissue>
    </source>
</reference>
<organism evidence="1 2">
    <name type="scientific">Trifolium medium</name>
    <dbReference type="NCBI Taxonomy" id="97028"/>
    <lineage>
        <taxon>Eukaryota</taxon>
        <taxon>Viridiplantae</taxon>
        <taxon>Streptophyta</taxon>
        <taxon>Embryophyta</taxon>
        <taxon>Tracheophyta</taxon>
        <taxon>Spermatophyta</taxon>
        <taxon>Magnoliopsida</taxon>
        <taxon>eudicotyledons</taxon>
        <taxon>Gunneridae</taxon>
        <taxon>Pentapetalae</taxon>
        <taxon>rosids</taxon>
        <taxon>fabids</taxon>
        <taxon>Fabales</taxon>
        <taxon>Fabaceae</taxon>
        <taxon>Papilionoideae</taxon>
        <taxon>50 kb inversion clade</taxon>
        <taxon>NPAAA clade</taxon>
        <taxon>Hologalegina</taxon>
        <taxon>IRL clade</taxon>
        <taxon>Trifolieae</taxon>
        <taxon>Trifolium</taxon>
    </lineage>
</organism>
<dbReference type="Proteomes" id="UP000265520">
    <property type="component" value="Unassembled WGS sequence"/>
</dbReference>
<proteinExistence type="predicted"/>